<reference evidence="1" key="1">
    <citation type="journal article" date="2016" name="Proc. Natl. Acad. Sci. U.S.A.">
        <title>Lipid metabolic changes in an early divergent fungus govern the establishment of a mutualistic symbiosis with endobacteria.</title>
        <authorList>
            <person name="Lastovetsky O.A."/>
            <person name="Gaspar M.L."/>
            <person name="Mondo S.J."/>
            <person name="LaButti K.M."/>
            <person name="Sandor L."/>
            <person name="Grigoriev I.V."/>
            <person name="Henry S.A."/>
            <person name="Pawlowska T.E."/>
        </authorList>
    </citation>
    <scope>NUCLEOTIDE SEQUENCE [LARGE SCALE GENOMIC DNA]</scope>
    <source>
        <strain evidence="1">ATCC 52814</strain>
    </source>
</reference>
<gene>
    <name evidence="1" type="ORF">BCV72DRAFT_235454</name>
</gene>
<sequence length="240" mass="27562">MKIDNGLLKSGKITFLGTDNGLVTTIETVGFDMKRFKFHLYLYNKYSALENLSDEGNVDVDIMDRAVININMLNHYVSEQETSGSTIQMSPYMQLPKPYKTHASEVDYKNGAQKYIKQLELAKNTTDIGRQVVEAEVLLSKQKRAYELQKRKYTERLCSDERRYATSSTNVKLIMLVGSRGLGVGSRIKGYMRYGSYWKPLRHSLYTYVCITNEHNISQTCSYCFQKLSHPVKTTITNNQ</sequence>
<protein>
    <submittedName>
        <fullName evidence="1">Uncharacterized protein</fullName>
    </submittedName>
</protein>
<name>A0A1X0QQF1_RHIZD</name>
<dbReference type="AlphaFoldDB" id="A0A1X0QQF1"/>
<organism evidence="1">
    <name type="scientific">Rhizopus microsporus var. microsporus</name>
    <dbReference type="NCBI Taxonomy" id="86635"/>
    <lineage>
        <taxon>Eukaryota</taxon>
        <taxon>Fungi</taxon>
        <taxon>Fungi incertae sedis</taxon>
        <taxon>Mucoromycota</taxon>
        <taxon>Mucoromycotina</taxon>
        <taxon>Mucoromycetes</taxon>
        <taxon>Mucorales</taxon>
        <taxon>Mucorineae</taxon>
        <taxon>Rhizopodaceae</taxon>
        <taxon>Rhizopus</taxon>
    </lineage>
</organism>
<proteinExistence type="predicted"/>
<dbReference type="OrthoDB" id="2211878at2759"/>
<accession>A0A1X0QQF1</accession>
<evidence type="ECO:0000313" key="1">
    <source>
        <dbReference type="EMBL" id="ORE02002.1"/>
    </source>
</evidence>
<dbReference type="Proteomes" id="UP000242414">
    <property type="component" value="Unassembled WGS sequence"/>
</dbReference>
<dbReference type="VEuPathDB" id="FungiDB:BCV72DRAFT_235454"/>
<dbReference type="EMBL" id="KV922081">
    <property type="protein sequence ID" value="ORE02002.1"/>
    <property type="molecule type" value="Genomic_DNA"/>
</dbReference>